<evidence type="ECO:0000313" key="1">
    <source>
        <dbReference type="EMBL" id="MPM89013.1"/>
    </source>
</evidence>
<organism evidence="1">
    <name type="scientific">bioreactor metagenome</name>
    <dbReference type="NCBI Taxonomy" id="1076179"/>
    <lineage>
        <taxon>unclassified sequences</taxon>
        <taxon>metagenomes</taxon>
        <taxon>ecological metagenomes</taxon>
    </lineage>
</organism>
<gene>
    <name evidence="1" type="ORF">SDC9_136121</name>
</gene>
<reference evidence="1" key="1">
    <citation type="submission" date="2019-08" db="EMBL/GenBank/DDBJ databases">
        <authorList>
            <person name="Kucharzyk K."/>
            <person name="Murdoch R.W."/>
            <person name="Higgins S."/>
            <person name="Loffler F."/>
        </authorList>
    </citation>
    <scope>NUCLEOTIDE SEQUENCE</scope>
</reference>
<proteinExistence type="predicted"/>
<comment type="caution">
    <text evidence="1">The sequence shown here is derived from an EMBL/GenBank/DDBJ whole genome shotgun (WGS) entry which is preliminary data.</text>
</comment>
<dbReference type="EMBL" id="VSSQ01036510">
    <property type="protein sequence ID" value="MPM89013.1"/>
    <property type="molecule type" value="Genomic_DNA"/>
</dbReference>
<dbReference type="AlphaFoldDB" id="A0A645DJL6"/>
<accession>A0A645DJL6</accession>
<name>A0A645DJL6_9ZZZZ</name>
<sequence length="113" mass="12476">MFPEAPLLPGTVVFDHITSLGEGRDCGSIGRRPADTQLFQFFHKAGLGVPGRLLGEFFHSFDCLWVHLLAGAQCRQSELLLLFGLVVVAGFHVNFEETVKCNPVGRCYEIVVK</sequence>
<protein>
    <submittedName>
        <fullName evidence="1">Uncharacterized protein</fullName>
    </submittedName>
</protein>